<accession>A0A8H4NLY6</accession>
<dbReference type="Proteomes" id="UP000605986">
    <property type="component" value="Unassembled WGS sequence"/>
</dbReference>
<dbReference type="OrthoDB" id="202537at2759"/>
<dbReference type="GO" id="GO:0005987">
    <property type="term" value="P:sucrose catabolic process"/>
    <property type="evidence" value="ECO:0007669"/>
    <property type="project" value="TreeGrafter"/>
</dbReference>
<dbReference type="InterPro" id="IPR013148">
    <property type="entry name" value="Glyco_hydro_32_N"/>
</dbReference>
<reference evidence="5" key="1">
    <citation type="submission" date="2020-01" db="EMBL/GenBank/DDBJ databases">
        <title>Identification and distribution of gene clusters putatively required for synthesis of sphingolipid metabolism inhibitors in phylogenetically diverse species of the filamentous fungus Fusarium.</title>
        <authorList>
            <person name="Kim H.-S."/>
            <person name="Busman M."/>
            <person name="Brown D.W."/>
            <person name="Divon H."/>
            <person name="Uhlig S."/>
            <person name="Proctor R.H."/>
        </authorList>
    </citation>
    <scope>NUCLEOTIDE SEQUENCE</scope>
    <source>
        <strain evidence="5">NRRL 53441</strain>
    </source>
</reference>
<evidence type="ECO:0000256" key="2">
    <source>
        <dbReference type="ARBA" id="ARBA00022801"/>
    </source>
</evidence>
<dbReference type="EMBL" id="JAADJG010000747">
    <property type="protein sequence ID" value="KAF4437808.1"/>
    <property type="molecule type" value="Genomic_DNA"/>
</dbReference>
<feature type="domain" description="Glycosyl hydrolase family 32 N-terminal" evidence="4">
    <location>
        <begin position="76"/>
        <end position="428"/>
    </location>
</feature>
<organism evidence="5 6">
    <name type="scientific">Fusarium austroafricanum</name>
    <dbReference type="NCBI Taxonomy" id="2364996"/>
    <lineage>
        <taxon>Eukaryota</taxon>
        <taxon>Fungi</taxon>
        <taxon>Dikarya</taxon>
        <taxon>Ascomycota</taxon>
        <taxon>Pezizomycotina</taxon>
        <taxon>Sordariomycetes</taxon>
        <taxon>Hypocreomycetidae</taxon>
        <taxon>Hypocreales</taxon>
        <taxon>Nectriaceae</taxon>
        <taxon>Fusarium</taxon>
        <taxon>Fusarium concolor species complex</taxon>
    </lineage>
</organism>
<evidence type="ECO:0000313" key="5">
    <source>
        <dbReference type="EMBL" id="KAF4437808.1"/>
    </source>
</evidence>
<comment type="similarity">
    <text evidence="1">Belongs to the glycosyl hydrolase 32 family.</text>
</comment>
<dbReference type="AlphaFoldDB" id="A0A8H4NLY6"/>
<evidence type="ECO:0000256" key="1">
    <source>
        <dbReference type="ARBA" id="ARBA00009902"/>
    </source>
</evidence>
<dbReference type="CDD" id="cd18621">
    <property type="entry name" value="GH32_XdINV-like"/>
    <property type="match status" value="1"/>
</dbReference>
<dbReference type="SMART" id="SM00640">
    <property type="entry name" value="Glyco_32"/>
    <property type="match status" value="1"/>
</dbReference>
<dbReference type="SUPFAM" id="SSF75005">
    <property type="entry name" value="Arabinanase/levansucrase/invertase"/>
    <property type="match status" value="1"/>
</dbReference>
<comment type="caution">
    <text evidence="5">The sequence shown here is derived from an EMBL/GenBank/DDBJ whole genome shotgun (WGS) entry which is preliminary data.</text>
</comment>
<dbReference type="InterPro" id="IPR023296">
    <property type="entry name" value="Glyco_hydro_beta-prop_sf"/>
</dbReference>
<gene>
    <name evidence="5" type="ORF">F53441_12949</name>
</gene>
<keyword evidence="6" id="KW-1185">Reference proteome</keyword>
<dbReference type="PANTHER" id="PTHR42800">
    <property type="entry name" value="EXOINULINASE INUD (AFU_ORTHOLOGUE AFUA_5G00480)"/>
    <property type="match status" value="1"/>
</dbReference>
<dbReference type="Pfam" id="PF00251">
    <property type="entry name" value="Glyco_hydro_32N"/>
    <property type="match status" value="1"/>
</dbReference>
<proteinExistence type="inferred from homology"/>
<keyword evidence="3" id="KW-0326">Glycosidase</keyword>
<dbReference type="Gene3D" id="2.115.10.20">
    <property type="entry name" value="Glycosyl hydrolase domain, family 43"/>
    <property type="match status" value="1"/>
</dbReference>
<dbReference type="GO" id="GO:0005737">
    <property type="term" value="C:cytoplasm"/>
    <property type="evidence" value="ECO:0007669"/>
    <property type="project" value="TreeGrafter"/>
</dbReference>
<sequence length="554" mass="61260">MTALDSPVTVQLSSRDYVDKTVGHTSSYSIASAISEDGFLHRQATYAPTHTTDFSAPPSAESQYKNAYRRWRPRYHVMPPTGWLNDPCAPGYDPTHDVYHVGFQWNPKKPEWGDISWGSALSKDLVYWETGNMPSIKPSAKHDGEAGVFTGCWSPVTAAPGRGTAFYTSARILPIHHTLPYNRGSEAICMATSVDAGRTWQREHGSAVLQGPPHHLQVTGWRDPFVAQWPSLSRVLGKDSDSALFGIVSGGVRDSGPAVFLYSVDRIDLATWNFISVLTIAPTLQDTYSSHWEPDYGANWEVVNFLSLLDPDDPAISHEILIIGVEGRKKLPPKTSGRHRHSEFRRDHMQMWVSGTLAKTSAGMQMQFRSGGALDHGALYAVNSFRDPKSGQQVAFGWIVEEDLPAELRDIQGWAGLLSVPRVVKLRRMHHVVHALKSDLASIKSLDVVLEEHNPQQTGPSSVKHPQTYTITTLCALPDPRLNKLRETQRFLRPAAHRCLPGALGSLDFPLGCSCWEVDMSFDMGADIKGIGFIIGHTKGESFTYGPSKPFRGN</sequence>
<evidence type="ECO:0000256" key="3">
    <source>
        <dbReference type="ARBA" id="ARBA00023295"/>
    </source>
</evidence>
<evidence type="ECO:0000313" key="6">
    <source>
        <dbReference type="Proteomes" id="UP000605986"/>
    </source>
</evidence>
<dbReference type="InterPro" id="IPR001362">
    <property type="entry name" value="Glyco_hydro_32"/>
</dbReference>
<dbReference type="PANTHER" id="PTHR42800:SF3">
    <property type="entry name" value="GLYCOSYL HYDROLASE FAMILY 32 N-TERMINAL DOMAIN-CONTAINING PROTEIN"/>
    <property type="match status" value="1"/>
</dbReference>
<protein>
    <recommendedName>
        <fullName evidence="4">Glycosyl hydrolase family 32 N-terminal domain-containing protein</fullName>
    </recommendedName>
</protein>
<keyword evidence="2" id="KW-0378">Hydrolase</keyword>
<dbReference type="GO" id="GO:0004575">
    <property type="term" value="F:sucrose alpha-glucosidase activity"/>
    <property type="evidence" value="ECO:0007669"/>
    <property type="project" value="TreeGrafter"/>
</dbReference>
<evidence type="ECO:0000259" key="4">
    <source>
        <dbReference type="Pfam" id="PF00251"/>
    </source>
</evidence>
<name>A0A8H4NLY6_9HYPO</name>